<comment type="pathway">
    <text evidence="1">Carbohydrate acid metabolism.</text>
</comment>
<evidence type="ECO:0000313" key="8">
    <source>
        <dbReference type="Proteomes" id="UP000515764"/>
    </source>
</evidence>
<dbReference type="CDD" id="cd00452">
    <property type="entry name" value="KDPG_aldolase"/>
    <property type="match status" value="1"/>
</dbReference>
<comment type="subunit">
    <text evidence="3">Homotrimer.</text>
</comment>
<dbReference type="Pfam" id="PF01081">
    <property type="entry name" value="Aldolase"/>
    <property type="match status" value="1"/>
</dbReference>
<keyword evidence="8" id="KW-1185">Reference proteome</keyword>
<feature type="region of interest" description="Disordered" evidence="6">
    <location>
        <begin position="1"/>
        <end position="32"/>
    </location>
</feature>
<evidence type="ECO:0000256" key="1">
    <source>
        <dbReference type="ARBA" id="ARBA00004761"/>
    </source>
</evidence>
<evidence type="ECO:0000256" key="6">
    <source>
        <dbReference type="SAM" id="MobiDB-lite"/>
    </source>
</evidence>
<sequence length="134" mass="13957">MAAGRVRIPDRSRPPPPLSTSPLPPSVTVPPLDARLQAGLPHLPGVSTPTEVGRARRRGLHWVKAFPASSLGPSWIRAVRAPFPHLRVVATGGLDLRNASAFLEAGARVVALGSALGDPAQLDRLVGLLPGEPG</sequence>
<organism evidence="7 8">
    <name type="scientific">Streptomyces rutgersensis</name>
    <dbReference type="NCBI Taxonomy" id="53451"/>
    <lineage>
        <taxon>Bacteria</taxon>
        <taxon>Bacillati</taxon>
        <taxon>Actinomycetota</taxon>
        <taxon>Actinomycetes</taxon>
        <taxon>Kitasatosporales</taxon>
        <taxon>Streptomycetaceae</taxon>
        <taxon>Streptomyces</taxon>
        <taxon>Streptomyces diastaticus group</taxon>
    </lineage>
</organism>
<proteinExistence type="inferred from homology"/>
<evidence type="ECO:0008006" key="9">
    <source>
        <dbReference type="Google" id="ProtNLM"/>
    </source>
</evidence>
<evidence type="ECO:0000256" key="2">
    <source>
        <dbReference type="ARBA" id="ARBA00006906"/>
    </source>
</evidence>
<dbReference type="EMBL" id="CP045704">
    <property type="protein sequence ID" value="QNE79871.1"/>
    <property type="molecule type" value="Genomic_DNA"/>
</dbReference>
<dbReference type="Gene3D" id="3.20.20.70">
    <property type="entry name" value="Aldolase class I"/>
    <property type="match status" value="1"/>
</dbReference>
<gene>
    <name evidence="7" type="ORF">F0345_01145</name>
</gene>
<evidence type="ECO:0000256" key="4">
    <source>
        <dbReference type="ARBA" id="ARBA00023239"/>
    </source>
</evidence>
<accession>A0ABX6RHJ4</accession>
<dbReference type="PANTHER" id="PTHR30246">
    <property type="entry name" value="2-KETO-3-DEOXY-6-PHOSPHOGLUCONATE ALDOLASE"/>
    <property type="match status" value="1"/>
</dbReference>
<dbReference type="PANTHER" id="PTHR30246:SF1">
    <property type="entry name" value="2-DEHYDRO-3-DEOXY-6-PHOSPHOGALACTONATE ALDOLASE-RELATED"/>
    <property type="match status" value="1"/>
</dbReference>
<dbReference type="SUPFAM" id="SSF51569">
    <property type="entry name" value="Aldolase"/>
    <property type="match status" value="1"/>
</dbReference>
<dbReference type="Proteomes" id="UP000515764">
    <property type="component" value="Chromosome"/>
</dbReference>
<name>A0ABX6RHJ4_9ACTN</name>
<dbReference type="InterPro" id="IPR000887">
    <property type="entry name" value="Aldlse_KDPG_KHG"/>
</dbReference>
<evidence type="ECO:0000313" key="7">
    <source>
        <dbReference type="EMBL" id="QNE79871.1"/>
    </source>
</evidence>
<protein>
    <recommendedName>
        <fullName evidence="9">Bifunctional 4-hydroxy-2-oxoglutarate aldolase/2-dehydro-3-deoxy-phosphogluconate aldolase</fullName>
    </recommendedName>
</protein>
<comment type="similarity">
    <text evidence="2">Belongs to the KHG/KDPG aldolase family.</text>
</comment>
<feature type="compositionally biased region" description="Pro residues" evidence="6">
    <location>
        <begin position="14"/>
        <end position="28"/>
    </location>
</feature>
<keyword evidence="4" id="KW-0456">Lyase</keyword>
<evidence type="ECO:0000256" key="5">
    <source>
        <dbReference type="ARBA" id="ARBA00023277"/>
    </source>
</evidence>
<evidence type="ECO:0000256" key="3">
    <source>
        <dbReference type="ARBA" id="ARBA00011233"/>
    </source>
</evidence>
<dbReference type="InterPro" id="IPR013785">
    <property type="entry name" value="Aldolase_TIM"/>
</dbReference>
<reference evidence="8" key="1">
    <citation type="submission" date="2019-10" db="EMBL/GenBank/DDBJ databases">
        <title>Antimicrobial potential of Antarctic Bacteria.</title>
        <authorList>
            <person name="Benaud N."/>
            <person name="Edwards R.J."/>
            <person name="Ferrari B.C."/>
        </authorList>
    </citation>
    <scope>NUCLEOTIDE SEQUENCE [LARGE SCALE GENOMIC DNA]</scope>
    <source>
        <strain evidence="8">NBH77</strain>
    </source>
</reference>
<keyword evidence="5" id="KW-0119">Carbohydrate metabolism</keyword>